<gene>
    <name evidence="2" type="ORF">A4H97_28435</name>
</gene>
<keyword evidence="1" id="KW-1133">Transmembrane helix</keyword>
<dbReference type="AlphaFoldDB" id="A0A1V9EUI6"/>
<organism evidence="2 3">
    <name type="scientific">Niastella yeongjuensis</name>
    <dbReference type="NCBI Taxonomy" id="354355"/>
    <lineage>
        <taxon>Bacteria</taxon>
        <taxon>Pseudomonadati</taxon>
        <taxon>Bacteroidota</taxon>
        <taxon>Chitinophagia</taxon>
        <taxon>Chitinophagales</taxon>
        <taxon>Chitinophagaceae</taxon>
        <taxon>Niastella</taxon>
    </lineage>
</organism>
<accession>A0A1V9EUI6</accession>
<protein>
    <submittedName>
        <fullName evidence="2">Uncharacterized protein</fullName>
    </submittedName>
</protein>
<dbReference type="Proteomes" id="UP000192610">
    <property type="component" value="Unassembled WGS sequence"/>
</dbReference>
<proteinExistence type="predicted"/>
<keyword evidence="1" id="KW-0472">Membrane</keyword>
<evidence type="ECO:0000256" key="1">
    <source>
        <dbReference type="SAM" id="Phobius"/>
    </source>
</evidence>
<comment type="caution">
    <text evidence="2">The sequence shown here is derived from an EMBL/GenBank/DDBJ whole genome shotgun (WGS) entry which is preliminary data.</text>
</comment>
<reference evidence="3" key="1">
    <citation type="submission" date="2016-04" db="EMBL/GenBank/DDBJ databases">
        <authorList>
            <person name="Chen L."/>
            <person name="Zhuang W."/>
            <person name="Wang G."/>
        </authorList>
    </citation>
    <scope>NUCLEOTIDE SEQUENCE [LARGE SCALE GENOMIC DNA]</scope>
    <source>
        <strain evidence="3">17621</strain>
    </source>
</reference>
<evidence type="ECO:0000313" key="2">
    <source>
        <dbReference type="EMBL" id="OQP49816.1"/>
    </source>
</evidence>
<keyword evidence="3" id="KW-1185">Reference proteome</keyword>
<name>A0A1V9EUI6_9BACT</name>
<dbReference type="STRING" id="354355.SAMN05660816_05744"/>
<evidence type="ECO:0000313" key="3">
    <source>
        <dbReference type="Proteomes" id="UP000192610"/>
    </source>
</evidence>
<feature type="transmembrane region" description="Helical" evidence="1">
    <location>
        <begin position="38"/>
        <end position="57"/>
    </location>
</feature>
<keyword evidence="1" id="KW-0812">Transmembrane</keyword>
<sequence length="159" mass="18406">MILIKLIVAGMFTSLLNFSSVFLFNYYFRYLQHVKEKLAILLLVIYLFGSTDAYQLLKLPLLAGHYVKHKSESPYMTLGSFFKMHYIDPQPFDNDYKQDMRLPFKTVLNVYGRNLPTDLTIIPHINFRAPVKNTGLPVALNDNISPLLLTYTIFQPPRA</sequence>
<dbReference type="EMBL" id="LVXG01000013">
    <property type="protein sequence ID" value="OQP49816.1"/>
    <property type="molecule type" value="Genomic_DNA"/>
</dbReference>
<feature type="transmembrane region" description="Helical" evidence="1">
    <location>
        <begin position="6"/>
        <end position="26"/>
    </location>
</feature>